<dbReference type="STRING" id="112090.W4GKV0"/>
<organism evidence="1">
    <name type="scientific">Aphanomyces astaci</name>
    <name type="common">Crayfish plague agent</name>
    <dbReference type="NCBI Taxonomy" id="112090"/>
    <lineage>
        <taxon>Eukaryota</taxon>
        <taxon>Sar</taxon>
        <taxon>Stramenopiles</taxon>
        <taxon>Oomycota</taxon>
        <taxon>Saprolegniomycetes</taxon>
        <taxon>Saprolegniales</taxon>
        <taxon>Verrucalvaceae</taxon>
        <taxon>Aphanomyces</taxon>
    </lineage>
</organism>
<dbReference type="VEuPathDB" id="FungiDB:H257_06907"/>
<proteinExistence type="predicted"/>
<dbReference type="GeneID" id="20808903"/>
<evidence type="ECO:0000313" key="1">
    <source>
        <dbReference type="EMBL" id="ETV79654.1"/>
    </source>
</evidence>
<protein>
    <submittedName>
        <fullName evidence="1">Uncharacterized protein</fullName>
    </submittedName>
</protein>
<dbReference type="EMBL" id="KI913127">
    <property type="protein sequence ID" value="ETV79654.1"/>
    <property type="molecule type" value="Genomic_DNA"/>
</dbReference>
<dbReference type="RefSeq" id="XP_009830590.1">
    <property type="nucleotide sequence ID" value="XM_009832288.1"/>
</dbReference>
<gene>
    <name evidence="1" type="ORF">H257_06907</name>
</gene>
<name>W4GKV0_APHAT</name>
<sequence length="176" mass="19235">MEGDVGNITVLPTRSDDSGNLINPLEIPVNVASVAGLATMYLLAYRGYVEGLNLFEINRVAGIVWIRQILLMRSLSAIGMLSTEVLTLDGGSGLWGFRRQTHMAVSGQAICMFKTFLAAGEVSWLGFVLNDFLMVVTQQSGECVIEESPEMRRRKEADGALHLLSVIPLQALDARH</sequence>
<dbReference type="AlphaFoldDB" id="W4GKV0"/>
<accession>W4GKV0</accession>
<reference evidence="1" key="1">
    <citation type="submission" date="2013-12" db="EMBL/GenBank/DDBJ databases">
        <title>The Genome Sequence of Aphanomyces astaci APO3.</title>
        <authorList>
            <consortium name="The Broad Institute Genomics Platform"/>
            <person name="Russ C."/>
            <person name="Tyler B."/>
            <person name="van West P."/>
            <person name="Dieguez-Uribeondo J."/>
            <person name="Young S.K."/>
            <person name="Zeng Q."/>
            <person name="Gargeya S."/>
            <person name="Fitzgerald M."/>
            <person name="Abouelleil A."/>
            <person name="Alvarado L."/>
            <person name="Chapman S.B."/>
            <person name="Gainer-Dewar J."/>
            <person name="Goldberg J."/>
            <person name="Griggs A."/>
            <person name="Gujja S."/>
            <person name="Hansen M."/>
            <person name="Howarth C."/>
            <person name="Imamovic A."/>
            <person name="Ireland A."/>
            <person name="Larimer J."/>
            <person name="McCowan C."/>
            <person name="Murphy C."/>
            <person name="Pearson M."/>
            <person name="Poon T.W."/>
            <person name="Priest M."/>
            <person name="Roberts A."/>
            <person name="Saif S."/>
            <person name="Shea T."/>
            <person name="Sykes S."/>
            <person name="Wortman J."/>
            <person name="Nusbaum C."/>
            <person name="Birren B."/>
        </authorList>
    </citation>
    <scope>NUCLEOTIDE SEQUENCE [LARGE SCALE GENOMIC DNA]</scope>
    <source>
        <strain evidence="1">APO3</strain>
    </source>
</reference>